<dbReference type="Pfam" id="PF13472">
    <property type="entry name" value="Lipase_GDSL_2"/>
    <property type="match status" value="1"/>
</dbReference>
<accession>A0A4R3KY94</accession>
<name>A0A4R3KY94_9SPHI</name>
<comment type="caution">
    <text evidence="3">The sequence shown here is derived from an EMBL/GenBank/DDBJ whole genome shotgun (WGS) entry which is preliminary data.</text>
</comment>
<sequence>MKYLAIAIVFICLGTAAAAQEGRFEKEIAAFEQQDQQEFPPKGAILFTGSSSIRMWKDLKERFEGYAIIERGFGGSQLSDVTHYAGRILLPYRPSKIFIYAGDNDLAAGQTPAEVYKEFLEFHKLITDSLPETKVYYIAAKPSPRRQKLLPAYKDFNGRVAKFIKKHPCNWEFVDVFQAMLNDEGVPMRELFLEDRLHMNSKGYDIWENLIRKYL</sequence>
<dbReference type="EMBL" id="SMAD01000001">
    <property type="protein sequence ID" value="TCS90264.1"/>
    <property type="molecule type" value="Genomic_DNA"/>
</dbReference>
<evidence type="ECO:0000313" key="3">
    <source>
        <dbReference type="EMBL" id="TCS90264.1"/>
    </source>
</evidence>
<feature type="domain" description="SGNH hydrolase-type esterase" evidence="2">
    <location>
        <begin position="57"/>
        <end position="206"/>
    </location>
</feature>
<dbReference type="InterPro" id="IPR036514">
    <property type="entry name" value="SGNH_hydro_sf"/>
</dbReference>
<dbReference type="AlphaFoldDB" id="A0A4R3KY94"/>
<evidence type="ECO:0000259" key="2">
    <source>
        <dbReference type="Pfam" id="PF13472"/>
    </source>
</evidence>
<dbReference type="GO" id="GO:0016788">
    <property type="term" value="F:hydrolase activity, acting on ester bonds"/>
    <property type="evidence" value="ECO:0007669"/>
    <property type="project" value="UniProtKB-ARBA"/>
</dbReference>
<organism evidence="3 4">
    <name type="scientific">Anseongella ginsenosidimutans</name>
    <dbReference type="NCBI Taxonomy" id="496056"/>
    <lineage>
        <taxon>Bacteria</taxon>
        <taxon>Pseudomonadati</taxon>
        <taxon>Bacteroidota</taxon>
        <taxon>Sphingobacteriia</taxon>
        <taxon>Sphingobacteriales</taxon>
        <taxon>Sphingobacteriaceae</taxon>
        <taxon>Anseongella</taxon>
    </lineage>
</organism>
<dbReference type="SUPFAM" id="SSF52266">
    <property type="entry name" value="SGNH hydrolase"/>
    <property type="match status" value="1"/>
</dbReference>
<evidence type="ECO:0000313" key="4">
    <source>
        <dbReference type="Proteomes" id="UP000295807"/>
    </source>
</evidence>
<keyword evidence="1" id="KW-0732">Signal</keyword>
<gene>
    <name evidence="3" type="ORF">EDD80_101464</name>
</gene>
<proteinExistence type="predicted"/>
<feature type="chain" id="PRO_5020955342" evidence="1">
    <location>
        <begin position="20"/>
        <end position="215"/>
    </location>
</feature>
<reference evidence="3 4" key="1">
    <citation type="submission" date="2019-03" db="EMBL/GenBank/DDBJ databases">
        <title>Genomic Encyclopedia of Type Strains, Phase IV (KMG-IV): sequencing the most valuable type-strain genomes for metagenomic binning, comparative biology and taxonomic classification.</title>
        <authorList>
            <person name="Goeker M."/>
        </authorList>
    </citation>
    <scope>NUCLEOTIDE SEQUENCE [LARGE SCALE GENOMIC DNA]</scope>
    <source>
        <strain evidence="3 4">DSM 21100</strain>
    </source>
</reference>
<keyword evidence="4" id="KW-1185">Reference proteome</keyword>
<evidence type="ECO:0000256" key="1">
    <source>
        <dbReference type="SAM" id="SignalP"/>
    </source>
</evidence>
<dbReference type="InterPro" id="IPR013830">
    <property type="entry name" value="SGNH_hydro"/>
</dbReference>
<feature type="signal peptide" evidence="1">
    <location>
        <begin position="1"/>
        <end position="19"/>
    </location>
</feature>
<dbReference type="OrthoDB" id="9790057at2"/>
<protein>
    <submittedName>
        <fullName evidence="3">Lysophospholipase L1-like esterase</fullName>
    </submittedName>
</protein>
<dbReference type="Proteomes" id="UP000295807">
    <property type="component" value="Unassembled WGS sequence"/>
</dbReference>
<dbReference type="Gene3D" id="3.40.50.1110">
    <property type="entry name" value="SGNH hydrolase"/>
    <property type="match status" value="1"/>
</dbReference>
<dbReference type="RefSeq" id="WP_132127707.1">
    <property type="nucleotide sequence ID" value="NZ_CP042432.1"/>
</dbReference>